<dbReference type="AlphaFoldDB" id="A0A165G355"/>
<proteinExistence type="predicted"/>
<name>A0A165G355_9BASI</name>
<gene>
    <name evidence="2" type="ORF">CALCODRAFT_508741</name>
</gene>
<reference evidence="2 3" key="1">
    <citation type="journal article" date="2016" name="Mol. Biol. Evol.">
        <title>Comparative Genomics of Early-Diverging Mushroom-Forming Fungi Provides Insights into the Origins of Lignocellulose Decay Capabilities.</title>
        <authorList>
            <person name="Nagy L.G."/>
            <person name="Riley R."/>
            <person name="Tritt A."/>
            <person name="Adam C."/>
            <person name="Daum C."/>
            <person name="Floudas D."/>
            <person name="Sun H."/>
            <person name="Yadav J.S."/>
            <person name="Pangilinan J."/>
            <person name="Larsson K.H."/>
            <person name="Matsuura K."/>
            <person name="Barry K."/>
            <person name="Labutti K."/>
            <person name="Kuo R."/>
            <person name="Ohm R.A."/>
            <person name="Bhattacharya S.S."/>
            <person name="Shirouzu T."/>
            <person name="Yoshinaga Y."/>
            <person name="Martin F.M."/>
            <person name="Grigoriev I.V."/>
            <person name="Hibbett D.S."/>
        </authorList>
    </citation>
    <scope>NUCLEOTIDE SEQUENCE [LARGE SCALE GENOMIC DNA]</scope>
    <source>
        <strain evidence="2 3">HHB12733</strain>
    </source>
</reference>
<dbReference type="EMBL" id="KV423962">
    <property type="protein sequence ID" value="KZT57540.1"/>
    <property type="molecule type" value="Genomic_DNA"/>
</dbReference>
<dbReference type="OrthoDB" id="1470350at2759"/>
<feature type="compositionally biased region" description="Low complexity" evidence="1">
    <location>
        <begin position="90"/>
        <end position="100"/>
    </location>
</feature>
<accession>A0A165G355</accession>
<sequence length="290" mass="32037">MGYIPGLSWLPLKGNRIVAKPMSTMRRIGLALVQRKKKSVRQTLDGSRDEKDIGHNQVAGRDLVTALVRANMSNDLAPRTGWTTRWCSLRSGPSSSPGTRRPGRPSHGRYMLFRCTRTCRASWGSGGGAALLPIFTTGHGRARRHRLPGSGRARGYGFHAPMRATIRIASVDDEIPILSPFHDERACCAPPSASARATVLLYTLLREFTFEMAEEGMQIEARATIVTRPVVKGRENEGPALPLRVRRVAEGSYAVHVMAVGASRLRSRGVKRSWSGPRCKRSVYIERRAI</sequence>
<dbReference type="Proteomes" id="UP000076842">
    <property type="component" value="Unassembled WGS sequence"/>
</dbReference>
<evidence type="ECO:0000313" key="3">
    <source>
        <dbReference type="Proteomes" id="UP000076842"/>
    </source>
</evidence>
<feature type="region of interest" description="Disordered" evidence="1">
    <location>
        <begin position="88"/>
        <end position="107"/>
    </location>
</feature>
<keyword evidence="3" id="KW-1185">Reference proteome</keyword>
<protein>
    <submittedName>
        <fullName evidence="2">Uncharacterized protein</fullName>
    </submittedName>
</protein>
<evidence type="ECO:0000256" key="1">
    <source>
        <dbReference type="SAM" id="MobiDB-lite"/>
    </source>
</evidence>
<organism evidence="2 3">
    <name type="scientific">Calocera cornea HHB12733</name>
    <dbReference type="NCBI Taxonomy" id="1353952"/>
    <lineage>
        <taxon>Eukaryota</taxon>
        <taxon>Fungi</taxon>
        <taxon>Dikarya</taxon>
        <taxon>Basidiomycota</taxon>
        <taxon>Agaricomycotina</taxon>
        <taxon>Dacrymycetes</taxon>
        <taxon>Dacrymycetales</taxon>
        <taxon>Dacrymycetaceae</taxon>
        <taxon>Calocera</taxon>
    </lineage>
</organism>
<dbReference type="STRING" id="1353952.A0A165G355"/>
<dbReference type="InParanoid" id="A0A165G355"/>
<evidence type="ECO:0000313" key="2">
    <source>
        <dbReference type="EMBL" id="KZT57540.1"/>
    </source>
</evidence>